<gene>
    <name evidence="1" type="ORF">J1N35_024076</name>
</gene>
<evidence type="ECO:0000313" key="1">
    <source>
        <dbReference type="EMBL" id="KAH1084315.1"/>
    </source>
</evidence>
<dbReference type="EMBL" id="JAIQCV010000007">
    <property type="protein sequence ID" value="KAH1084315.1"/>
    <property type="molecule type" value="Genomic_DNA"/>
</dbReference>
<organism evidence="1 2">
    <name type="scientific">Gossypium stocksii</name>
    <dbReference type="NCBI Taxonomy" id="47602"/>
    <lineage>
        <taxon>Eukaryota</taxon>
        <taxon>Viridiplantae</taxon>
        <taxon>Streptophyta</taxon>
        <taxon>Embryophyta</taxon>
        <taxon>Tracheophyta</taxon>
        <taxon>Spermatophyta</taxon>
        <taxon>Magnoliopsida</taxon>
        <taxon>eudicotyledons</taxon>
        <taxon>Gunneridae</taxon>
        <taxon>Pentapetalae</taxon>
        <taxon>rosids</taxon>
        <taxon>malvids</taxon>
        <taxon>Malvales</taxon>
        <taxon>Malvaceae</taxon>
        <taxon>Malvoideae</taxon>
        <taxon>Gossypium</taxon>
    </lineage>
</organism>
<comment type="caution">
    <text evidence="1">The sequence shown here is derived from an EMBL/GenBank/DDBJ whole genome shotgun (WGS) entry which is preliminary data.</text>
</comment>
<keyword evidence="2" id="KW-1185">Reference proteome</keyword>
<sequence length="91" mass="10342">MEARLWGFLNFSTPEHRTREFCMSISDFNIAMGFVDPDNIQSDSYHTALLDVPSDFNAQNAYHACGLLVRIWSFANDPKPLVGSKRNNLSM</sequence>
<reference evidence="1 2" key="1">
    <citation type="journal article" date="2021" name="Plant Biotechnol. J.">
        <title>Multi-omics assisted identification of the key and species-specific regulatory components of drought-tolerant mechanisms in Gossypium stocksii.</title>
        <authorList>
            <person name="Yu D."/>
            <person name="Ke L."/>
            <person name="Zhang D."/>
            <person name="Wu Y."/>
            <person name="Sun Y."/>
            <person name="Mei J."/>
            <person name="Sun J."/>
            <person name="Sun Y."/>
        </authorList>
    </citation>
    <scope>NUCLEOTIDE SEQUENCE [LARGE SCALE GENOMIC DNA]</scope>
    <source>
        <strain evidence="2">cv. E1</strain>
        <tissue evidence="1">Leaf</tissue>
    </source>
</reference>
<dbReference type="AlphaFoldDB" id="A0A9D3VJ91"/>
<name>A0A9D3VJ91_9ROSI</name>
<evidence type="ECO:0000313" key="2">
    <source>
        <dbReference type="Proteomes" id="UP000828251"/>
    </source>
</evidence>
<proteinExistence type="predicted"/>
<protein>
    <submittedName>
        <fullName evidence="1">Uncharacterized protein</fullName>
    </submittedName>
</protein>
<dbReference type="Proteomes" id="UP000828251">
    <property type="component" value="Unassembled WGS sequence"/>
</dbReference>
<accession>A0A9D3VJ91</accession>